<evidence type="ECO:0000313" key="1">
    <source>
        <dbReference type="EMBL" id="QII14308.1"/>
    </source>
</evidence>
<dbReference type="EMBL" id="CP049055">
    <property type="protein sequence ID" value="QII14308.1"/>
    <property type="molecule type" value="Genomic_DNA"/>
</dbReference>
<organism evidence="1 2">
    <name type="scientific">Kuenenia stuttgartiensis</name>
    <dbReference type="NCBI Taxonomy" id="174633"/>
    <lineage>
        <taxon>Bacteria</taxon>
        <taxon>Pseudomonadati</taxon>
        <taxon>Planctomycetota</taxon>
        <taxon>Candidatus Brocadiia</taxon>
        <taxon>Candidatus Brocadiales</taxon>
        <taxon>Candidatus Brocadiaceae</taxon>
        <taxon>Candidatus Kuenenia</taxon>
    </lineage>
</organism>
<proteinExistence type="predicted"/>
<sequence length="29" mass="3237">MKTFAGSYVNNEANPILSQDCYLGKEIDD</sequence>
<gene>
    <name evidence="1" type="ORF">KsCSTR_49310</name>
</gene>
<reference evidence="1 2" key="1">
    <citation type="submission" date="2020-02" db="EMBL/GenBank/DDBJ databases">
        <title>Newly sequenced genome of strain CSTR1 showed variability in Candidatus Kuenenia stuttgartiensis genomes.</title>
        <authorList>
            <person name="Ding C."/>
            <person name="Adrian L."/>
        </authorList>
    </citation>
    <scope>NUCLEOTIDE SEQUENCE [LARGE SCALE GENOMIC DNA]</scope>
    <source>
        <strain evidence="1 2">CSTR1</strain>
    </source>
</reference>
<name>A0A6G7GXI3_KUEST</name>
<protein>
    <submittedName>
        <fullName evidence="1">Uncharacterized protein</fullName>
    </submittedName>
</protein>
<dbReference type="Proteomes" id="UP000501926">
    <property type="component" value="Chromosome"/>
</dbReference>
<evidence type="ECO:0000313" key="2">
    <source>
        <dbReference type="Proteomes" id="UP000501926"/>
    </source>
</evidence>
<accession>A0A6G7GXI3</accession>
<dbReference type="AlphaFoldDB" id="A0A6G7GXI3"/>